<dbReference type="OrthoDB" id="2410195at2759"/>
<evidence type="ECO:0000256" key="1">
    <source>
        <dbReference type="ARBA" id="ARBA00022603"/>
    </source>
</evidence>
<reference evidence="5 6" key="1">
    <citation type="submission" date="2019-04" db="EMBL/GenBank/DDBJ databases">
        <title>Friends and foes A comparative genomics study of 23 Aspergillus species from section Flavi.</title>
        <authorList>
            <consortium name="DOE Joint Genome Institute"/>
            <person name="Kjaerbolling I."/>
            <person name="Vesth T."/>
            <person name="Frisvad J.C."/>
            <person name="Nybo J.L."/>
            <person name="Theobald S."/>
            <person name="Kildgaard S."/>
            <person name="Isbrandt T."/>
            <person name="Kuo A."/>
            <person name="Sato A."/>
            <person name="Lyhne E.K."/>
            <person name="Kogle M.E."/>
            <person name="Wiebenga A."/>
            <person name="Kun R.S."/>
            <person name="Lubbers R.J."/>
            <person name="Makela M.R."/>
            <person name="Barry K."/>
            <person name="Chovatia M."/>
            <person name="Clum A."/>
            <person name="Daum C."/>
            <person name="Haridas S."/>
            <person name="He G."/>
            <person name="LaButti K."/>
            <person name="Lipzen A."/>
            <person name="Mondo S."/>
            <person name="Riley R."/>
            <person name="Salamov A."/>
            <person name="Simmons B.A."/>
            <person name="Magnuson J.K."/>
            <person name="Henrissat B."/>
            <person name="Mortensen U.H."/>
            <person name="Larsen T.O."/>
            <person name="Devries R.P."/>
            <person name="Grigoriev I.V."/>
            <person name="Machida M."/>
            <person name="Baker S.E."/>
            <person name="Andersen M.R."/>
        </authorList>
    </citation>
    <scope>NUCLEOTIDE SEQUENCE [LARGE SCALE GENOMIC DNA]</scope>
    <source>
        <strain evidence="5 6">CBS 151.66</strain>
    </source>
</reference>
<dbReference type="GO" id="GO:0032259">
    <property type="term" value="P:methylation"/>
    <property type="evidence" value="ECO:0007669"/>
    <property type="project" value="UniProtKB-KW"/>
</dbReference>
<keyword evidence="3" id="KW-0949">S-adenosyl-L-methionine</keyword>
<dbReference type="InterPro" id="IPR001077">
    <property type="entry name" value="COMT_C"/>
</dbReference>
<dbReference type="Proteomes" id="UP000326565">
    <property type="component" value="Unassembled WGS sequence"/>
</dbReference>
<evidence type="ECO:0000256" key="3">
    <source>
        <dbReference type="ARBA" id="ARBA00022691"/>
    </source>
</evidence>
<evidence type="ECO:0000313" key="5">
    <source>
        <dbReference type="EMBL" id="KAB8068939.1"/>
    </source>
</evidence>
<dbReference type="InterPro" id="IPR016461">
    <property type="entry name" value="COMT-like"/>
</dbReference>
<name>A0A5N5WKY1_9EURO</name>
<dbReference type="SUPFAM" id="SSF46785">
    <property type="entry name" value="Winged helix' DNA-binding domain"/>
    <property type="match status" value="1"/>
</dbReference>
<organism evidence="5 6">
    <name type="scientific">Aspergillus leporis</name>
    <dbReference type="NCBI Taxonomy" id="41062"/>
    <lineage>
        <taxon>Eukaryota</taxon>
        <taxon>Fungi</taxon>
        <taxon>Dikarya</taxon>
        <taxon>Ascomycota</taxon>
        <taxon>Pezizomycotina</taxon>
        <taxon>Eurotiomycetes</taxon>
        <taxon>Eurotiomycetidae</taxon>
        <taxon>Eurotiales</taxon>
        <taxon>Aspergillaceae</taxon>
        <taxon>Aspergillus</taxon>
        <taxon>Aspergillus subgen. Circumdati</taxon>
    </lineage>
</organism>
<keyword evidence="6" id="KW-1185">Reference proteome</keyword>
<evidence type="ECO:0000256" key="2">
    <source>
        <dbReference type="ARBA" id="ARBA00022679"/>
    </source>
</evidence>
<evidence type="ECO:0000313" key="6">
    <source>
        <dbReference type="Proteomes" id="UP000326565"/>
    </source>
</evidence>
<dbReference type="GO" id="GO:0008171">
    <property type="term" value="F:O-methyltransferase activity"/>
    <property type="evidence" value="ECO:0007669"/>
    <property type="project" value="InterPro"/>
</dbReference>
<dbReference type="AlphaFoldDB" id="A0A5N5WKY1"/>
<keyword evidence="2 5" id="KW-0808">Transferase</keyword>
<dbReference type="InterPro" id="IPR029063">
    <property type="entry name" value="SAM-dependent_MTases_sf"/>
</dbReference>
<proteinExistence type="predicted"/>
<sequence length="389" mass="43794">MCSNTTAPHTLIHQLREAVEHPEWYESHGPEIASLARRTATAVEGPFERFYSIVHAAFPIVAIRICQEHKVIHTLTENASKGQPTTNTSALSRQTGLSRSMLETLLEYLASKSYVNRVSSNEFAPTSVTNMLLTPLFMDGIKLYHDTLIPVYIAWNSFLSDPKGRSSVFQLAHNTPNELYEWMKHHPDQGAAFHTYMNHQLDSLPGWLDAINFLDEFAQNTSANTPLFVDVGGGKGQQCAGLLTKYPNLKGRVILQDLSSVIQDAVTDSRVERMSYDFFTEQPVKHARAYYFRQVFHNNDDSSCTDIIKSLLPAMGQSSVLLIDDIVLSDEEPPSEYIAGISLTMMALFNAYERRESQWRSLLDKTGLRITAIKRFTRFGEGIIVAVKK</sequence>
<dbReference type="Pfam" id="PF00891">
    <property type="entry name" value="Methyltransf_2"/>
    <property type="match status" value="1"/>
</dbReference>
<dbReference type="InterPro" id="IPR036390">
    <property type="entry name" value="WH_DNA-bd_sf"/>
</dbReference>
<dbReference type="GO" id="GO:0044550">
    <property type="term" value="P:secondary metabolite biosynthetic process"/>
    <property type="evidence" value="ECO:0007669"/>
    <property type="project" value="UniProtKB-ARBA"/>
</dbReference>
<dbReference type="PANTHER" id="PTHR43712:SF4">
    <property type="entry name" value="O-METHYLTRANSFERASE DOMAIN-CONTAINING PROTEIN"/>
    <property type="match status" value="1"/>
</dbReference>
<accession>A0A5N5WKY1</accession>
<evidence type="ECO:0000259" key="4">
    <source>
        <dbReference type="Pfam" id="PF00891"/>
    </source>
</evidence>
<keyword evidence="1 5" id="KW-0489">Methyltransferase</keyword>
<dbReference type="SUPFAM" id="SSF53335">
    <property type="entry name" value="S-adenosyl-L-methionine-dependent methyltransferases"/>
    <property type="match status" value="1"/>
</dbReference>
<protein>
    <submittedName>
        <fullName evidence="5">S-adenosyl-L-methionine-dependent methyltransferase</fullName>
    </submittedName>
</protein>
<dbReference type="InterPro" id="IPR036388">
    <property type="entry name" value="WH-like_DNA-bd_sf"/>
</dbReference>
<dbReference type="Gene3D" id="1.10.10.10">
    <property type="entry name" value="Winged helix-like DNA-binding domain superfamily/Winged helix DNA-binding domain"/>
    <property type="match status" value="1"/>
</dbReference>
<dbReference type="Gene3D" id="3.40.50.150">
    <property type="entry name" value="Vaccinia Virus protein VP39"/>
    <property type="match status" value="1"/>
</dbReference>
<dbReference type="PANTHER" id="PTHR43712">
    <property type="entry name" value="PUTATIVE (AFU_ORTHOLOGUE AFUA_4G14580)-RELATED"/>
    <property type="match status" value="1"/>
</dbReference>
<feature type="domain" description="O-methyltransferase C-terminal" evidence="4">
    <location>
        <begin position="223"/>
        <end position="368"/>
    </location>
</feature>
<dbReference type="PROSITE" id="PS51683">
    <property type="entry name" value="SAM_OMT_II"/>
    <property type="match status" value="1"/>
</dbReference>
<dbReference type="EMBL" id="ML732365">
    <property type="protein sequence ID" value="KAB8068939.1"/>
    <property type="molecule type" value="Genomic_DNA"/>
</dbReference>
<gene>
    <name evidence="5" type="ORF">BDV29DRAFT_161913</name>
</gene>